<dbReference type="InterPro" id="IPR021865">
    <property type="entry name" value="Peptidase_G2"/>
</dbReference>
<reference evidence="3 4" key="1">
    <citation type="submission" date="2017-06" db="EMBL/GenBank/DDBJ databases">
        <title>Genome sequence of Bacillus sonorensis strain SRCM101395.</title>
        <authorList>
            <person name="Cho S.H."/>
        </authorList>
    </citation>
    <scope>NUCLEOTIDE SEQUENCE [LARGE SCALE GENOMIC DNA]</scope>
    <source>
        <strain evidence="3 4">SRCM101395</strain>
    </source>
</reference>
<organism evidence="3 4">
    <name type="scientific">Bacillus sonorensis</name>
    <dbReference type="NCBI Taxonomy" id="119858"/>
    <lineage>
        <taxon>Bacteria</taxon>
        <taxon>Bacillati</taxon>
        <taxon>Bacillota</taxon>
        <taxon>Bacilli</taxon>
        <taxon>Bacillales</taxon>
        <taxon>Bacillaceae</taxon>
        <taxon>Bacillus</taxon>
    </lineage>
</organism>
<dbReference type="InterPro" id="IPR011050">
    <property type="entry name" value="Pectin_lyase_fold/virulence"/>
</dbReference>
<evidence type="ECO:0000259" key="1">
    <source>
        <dbReference type="Pfam" id="PF11962"/>
    </source>
</evidence>
<dbReference type="Gene3D" id="2.160.20.10">
    <property type="entry name" value="Single-stranded right-handed beta-helix, Pectin lyase-like"/>
    <property type="match status" value="1"/>
</dbReference>
<sequence length="855" mass="93598">MVRLTKNYNTTRNSLYESQLSGDMQSIENALNDHEYNLKSHKNAKTAHTSDQIDHGGFSLRTYIDGLYNRFRNLVLNADGTNVKEVVDARVDADGNIQPLLKERLDKEYNKLLQKIKRTVNVDDFGAVPDGKTDSTEAFRKALGDGRVRVVLNSGIYIVKGIKLPSWTYLIGQGKGVTTLKLHEDTPASEWVITNADYENGNRNIFVQGMSLDWNPDRQGGVGATGGQHSSCLTYAKVKFGWVKDVEAINAGLHGFDITAPTYDHLASTQYTKDGCRYIWLDNCVAYGAGDDGITTHYSEYIFISNSYSFDQRGTAHPKGQSNSNGIEVDDGSKHVWLINNFTSGNIRGVEVKAHKEWPASQNVHVIGHVSFRDVRCFDLRHIGHHKAEDPESTTAYDVTLTDCTAIEPIFNDMYEGLTPRALVVSAYKNVAVSNFTAIGDPSYDYKDNPVIALQYRSRNISLNNITIRGFKKAGFDIRLYGGPQKTDNVNLSNFTFYKSAKQGIGIGGGVYSVNISNGIMEGEGGTYGITSPNSQANINNVQTSGYSYAAMIKGNKYKFVPTNFKGGFRGATTSGAPLDPTSAIIAATGDNIAKGPRNFMGGVSGGSSTEGSRQAIIASNNSHTKGDGPARVVMASQAVVNDDSYSVGGGYGNGSPSKDNLKWKIGSTNGNIQGVGRVESVSDFKDLAEYFESKDGRKIESGYLVTLDGGKIRKAEKGDKVLGVISETAGVVMGGAAFYWNDRYLRNEFGGMIYETIIDESGRKLKIPKENPNYNPDLEYIPREEREEWHIVGLIGQVYVRIDETVQTGDSIVPTGGIGTKSEDGTGFYVMHIKQPYSLQKGYGIAQVFMYPQM</sequence>
<dbReference type="InterPro" id="IPR012334">
    <property type="entry name" value="Pectin_lyas_fold"/>
</dbReference>
<protein>
    <submittedName>
        <fullName evidence="3">Phage-related protein YobO</fullName>
    </submittedName>
</protein>
<proteinExistence type="predicted"/>
<dbReference type="Pfam" id="PF11962">
    <property type="entry name" value="Peptidase_G2"/>
    <property type="match status" value="1"/>
</dbReference>
<dbReference type="Gene3D" id="2.160.10.20">
    <property type="entry name" value="Insect antifreeze protein"/>
    <property type="match status" value="1"/>
</dbReference>
<evidence type="ECO:0000313" key="3">
    <source>
        <dbReference type="EMBL" id="ASB87365.1"/>
    </source>
</evidence>
<keyword evidence="4" id="KW-1185">Reference proteome</keyword>
<dbReference type="SUPFAM" id="SSF51126">
    <property type="entry name" value="Pectin lyase-like"/>
    <property type="match status" value="1"/>
</dbReference>
<dbReference type="SMART" id="SM00710">
    <property type="entry name" value="PbH1"/>
    <property type="match status" value="7"/>
</dbReference>
<dbReference type="InterPro" id="IPR024535">
    <property type="entry name" value="RHGA/B-epi-like_pectate_lyase"/>
</dbReference>
<dbReference type="RefSeq" id="WP_088272700.1">
    <property type="nucleotide sequence ID" value="NZ_CP021920.1"/>
</dbReference>
<name>A0ABM6LDR5_9BACI</name>
<feature type="domain" description="Rhamnogalacturonase A/B/Epimerase-like pectate lyase" evidence="2">
    <location>
        <begin position="120"/>
        <end position="321"/>
    </location>
</feature>
<gene>
    <name evidence="3" type="ORF">S101395_00811</name>
</gene>
<dbReference type="Pfam" id="PF12708">
    <property type="entry name" value="Pect-lyase_RHGA_epim"/>
    <property type="match status" value="1"/>
</dbReference>
<accession>A0ABM6LDR5</accession>
<dbReference type="Proteomes" id="UP000196877">
    <property type="component" value="Chromosome"/>
</dbReference>
<dbReference type="InterPro" id="IPR006626">
    <property type="entry name" value="PbH1"/>
</dbReference>
<dbReference type="Gene3D" id="2.40.300.10">
    <property type="entry name" value="Head decoration protein D"/>
    <property type="match status" value="1"/>
</dbReference>
<evidence type="ECO:0000259" key="2">
    <source>
        <dbReference type="Pfam" id="PF12708"/>
    </source>
</evidence>
<dbReference type="Gene3D" id="4.10.80.40">
    <property type="entry name" value="succinate dehydrogenase protein domain"/>
    <property type="match status" value="1"/>
</dbReference>
<evidence type="ECO:0000313" key="4">
    <source>
        <dbReference type="Proteomes" id="UP000196877"/>
    </source>
</evidence>
<dbReference type="EMBL" id="CP021920">
    <property type="protein sequence ID" value="ASB87365.1"/>
    <property type="molecule type" value="Genomic_DNA"/>
</dbReference>
<feature type="domain" description="Peptidase G2 IMC autoproteolytic cleavage" evidence="1">
    <location>
        <begin position="632"/>
        <end position="851"/>
    </location>
</feature>